<dbReference type="Proteomes" id="UP000307378">
    <property type="component" value="Unassembled WGS sequence"/>
</dbReference>
<protein>
    <submittedName>
        <fullName evidence="3">FAD-binding oxidoreductase</fullName>
    </submittedName>
</protein>
<dbReference type="GO" id="GO:0016491">
    <property type="term" value="F:oxidoreductase activity"/>
    <property type="evidence" value="ECO:0007669"/>
    <property type="project" value="UniProtKB-KW"/>
</dbReference>
<evidence type="ECO:0000256" key="1">
    <source>
        <dbReference type="ARBA" id="ARBA00023002"/>
    </source>
</evidence>
<dbReference type="RefSeq" id="WP_136538226.1">
    <property type="nucleotide sequence ID" value="NZ_STGU01000001.1"/>
</dbReference>
<dbReference type="InterPro" id="IPR036188">
    <property type="entry name" value="FAD/NAD-bd_sf"/>
</dbReference>
<dbReference type="PRINTS" id="PR00411">
    <property type="entry name" value="PNDRDTASEI"/>
</dbReference>
<dbReference type="PANTHER" id="PTHR13847:SF281">
    <property type="entry name" value="FAD DEPENDENT OXIDOREDUCTASE DOMAIN-CONTAINING PROTEIN"/>
    <property type="match status" value="1"/>
</dbReference>
<dbReference type="Pfam" id="PF01266">
    <property type="entry name" value="DAO"/>
    <property type="match status" value="1"/>
</dbReference>
<dbReference type="GO" id="GO:0005737">
    <property type="term" value="C:cytoplasm"/>
    <property type="evidence" value="ECO:0007669"/>
    <property type="project" value="TreeGrafter"/>
</dbReference>
<dbReference type="InterPro" id="IPR006076">
    <property type="entry name" value="FAD-dep_OxRdtase"/>
</dbReference>
<proteinExistence type="predicted"/>
<dbReference type="Gene3D" id="3.30.9.10">
    <property type="entry name" value="D-Amino Acid Oxidase, subunit A, domain 2"/>
    <property type="match status" value="1"/>
</dbReference>
<dbReference type="AlphaFoldDB" id="A0A4S8Q9A2"/>
<gene>
    <name evidence="3" type="ORF">FAA86_02670</name>
</gene>
<accession>A0A4S8Q9A2</accession>
<comment type="caution">
    <text evidence="3">The sequence shown here is derived from an EMBL/GenBank/DDBJ whole genome shotgun (WGS) entry which is preliminary data.</text>
</comment>
<organism evidence="3 4">
    <name type="scientific">Rhizobium rosettiformans W3</name>
    <dbReference type="NCBI Taxonomy" id="538378"/>
    <lineage>
        <taxon>Bacteria</taxon>
        <taxon>Pseudomonadati</taxon>
        <taxon>Pseudomonadota</taxon>
        <taxon>Alphaproteobacteria</taxon>
        <taxon>Hyphomicrobiales</taxon>
        <taxon>Rhizobiaceae</taxon>
        <taxon>Rhizobium/Agrobacterium group</taxon>
        <taxon>Rhizobium</taxon>
    </lineage>
</organism>
<sequence length="424" mass="45611">MQRQSMVSPVWRRPSSSIVCRFFDGDVDLVVIGAGYQGLSTALHAARAGLSVQVIEAGEIGAGASGLNGGQVIPGLKQDPETLLAVFGADLGERLTKFSAETADAVFNLIASEGLDVEHARTGWVQAAHTETAMEAAVRRNRQWRAQGADVALLNQAEVGLLTGADGYRGGFLDRRAGVVNPLALVHELARIATEAGAGLVLKDGVASLRKVGAGWEVTTASGRSIRARKVLVATNAYSGALVPKLAESLVWLHSFQIATEPLPAGLDFILPGGQAVSDSRRIVVYYRRSPDGRLVLGGRGPMREPRSVEDWAHLERALQRLFPMLASLRIDHRWFGRVAMTPDHLPHLHEPEPGLVMVAGCQGRGIGLMTALGAPLARYLADGDPDVLPLPITPLRRIPLHRFRRLGVAGHIAWYRLLDGLER</sequence>
<dbReference type="Gene3D" id="3.50.50.60">
    <property type="entry name" value="FAD/NAD(P)-binding domain"/>
    <property type="match status" value="1"/>
</dbReference>
<dbReference type="EMBL" id="STGU01000001">
    <property type="protein sequence ID" value="THV39285.1"/>
    <property type="molecule type" value="Genomic_DNA"/>
</dbReference>
<feature type="domain" description="FAD dependent oxidoreductase" evidence="2">
    <location>
        <begin position="28"/>
        <end position="378"/>
    </location>
</feature>
<keyword evidence="1" id="KW-0560">Oxidoreductase</keyword>
<evidence type="ECO:0000313" key="4">
    <source>
        <dbReference type="Proteomes" id="UP000307378"/>
    </source>
</evidence>
<evidence type="ECO:0000259" key="2">
    <source>
        <dbReference type="Pfam" id="PF01266"/>
    </source>
</evidence>
<name>A0A4S8Q9A2_9HYPH</name>
<evidence type="ECO:0000313" key="3">
    <source>
        <dbReference type="EMBL" id="THV39285.1"/>
    </source>
</evidence>
<dbReference type="PANTHER" id="PTHR13847">
    <property type="entry name" value="SARCOSINE DEHYDROGENASE-RELATED"/>
    <property type="match status" value="1"/>
</dbReference>
<reference evidence="3 4" key="1">
    <citation type="submission" date="2019-04" db="EMBL/GenBank/DDBJ databases">
        <title>genome sequence of strain W3.</title>
        <authorList>
            <person name="Gao J."/>
            <person name="Sun J."/>
        </authorList>
    </citation>
    <scope>NUCLEOTIDE SEQUENCE [LARGE SCALE GENOMIC DNA]</scope>
    <source>
        <strain evidence="3 4">W3</strain>
    </source>
</reference>
<dbReference type="SUPFAM" id="SSF51905">
    <property type="entry name" value="FAD/NAD(P)-binding domain"/>
    <property type="match status" value="1"/>
</dbReference>